<dbReference type="InterPro" id="IPR036640">
    <property type="entry name" value="ABC1_TM_sf"/>
</dbReference>
<dbReference type="Pfam" id="PF00664">
    <property type="entry name" value="ABC_membrane"/>
    <property type="match status" value="1"/>
</dbReference>
<dbReference type="EMBL" id="VTOZ01000001">
    <property type="protein sequence ID" value="TYZ31098.1"/>
    <property type="molecule type" value="Genomic_DNA"/>
</dbReference>
<dbReference type="GO" id="GO:0008234">
    <property type="term" value="F:cysteine-type peptidase activity"/>
    <property type="evidence" value="ECO:0007669"/>
    <property type="project" value="UniProtKB-KW"/>
</dbReference>
<reference evidence="13 14" key="1">
    <citation type="submission" date="2019-08" db="EMBL/GenBank/DDBJ databases">
        <title>Selenomonas sp. mPRGC5 and Selenomonas sp. mPRGC8 isolated from ruminal fluid of dairy goat (Capra hircus).</title>
        <authorList>
            <person name="Poothong S."/>
            <person name="Nuengjamnong C."/>
            <person name="Tanasupawat S."/>
        </authorList>
    </citation>
    <scope>NUCLEOTIDE SEQUENCE [LARGE SCALE GENOMIC DNA]</scope>
    <source>
        <strain evidence="14">mPRGC8</strain>
    </source>
</reference>
<dbReference type="GO" id="GO:0140359">
    <property type="term" value="F:ABC-type transporter activity"/>
    <property type="evidence" value="ECO:0007669"/>
    <property type="project" value="InterPro"/>
</dbReference>
<feature type="transmembrane region" description="Helical" evidence="10">
    <location>
        <begin position="391"/>
        <end position="412"/>
    </location>
</feature>
<keyword evidence="9 10" id="KW-0472">Membrane</keyword>
<organism evidence="13 14">
    <name type="scientific">Selenomonas caprae</name>
    <dbReference type="NCBI Taxonomy" id="2606905"/>
    <lineage>
        <taxon>Bacteria</taxon>
        <taxon>Bacillati</taxon>
        <taxon>Bacillota</taxon>
        <taxon>Negativicutes</taxon>
        <taxon>Selenomonadales</taxon>
        <taxon>Selenomonadaceae</taxon>
        <taxon>Selenomonas</taxon>
    </lineage>
</organism>
<evidence type="ECO:0000313" key="13">
    <source>
        <dbReference type="EMBL" id="TYZ31098.1"/>
    </source>
</evidence>
<dbReference type="Pfam" id="PF00005">
    <property type="entry name" value="ABC_tran"/>
    <property type="match status" value="1"/>
</dbReference>
<dbReference type="Proteomes" id="UP000322783">
    <property type="component" value="Unassembled WGS sequence"/>
</dbReference>
<comment type="caution">
    <text evidence="13">The sequence shown here is derived from an EMBL/GenBank/DDBJ whole genome shotgun (WGS) entry which is preliminary data.</text>
</comment>
<evidence type="ECO:0000313" key="14">
    <source>
        <dbReference type="Proteomes" id="UP000322783"/>
    </source>
</evidence>
<comment type="subcellular location">
    <subcellularLocation>
        <location evidence="1">Cell membrane</location>
        <topology evidence="1">Multi-pass membrane protein</topology>
    </subcellularLocation>
</comment>
<feature type="domain" description="ABC transmembrane type-1" evidence="12">
    <location>
        <begin position="354"/>
        <end position="642"/>
    </location>
</feature>
<dbReference type="GO" id="GO:0005886">
    <property type="term" value="C:plasma membrane"/>
    <property type="evidence" value="ECO:0007669"/>
    <property type="project" value="UniProtKB-SubCell"/>
</dbReference>
<keyword evidence="6" id="KW-0645">Protease</keyword>
<keyword evidence="4 10" id="KW-0812">Transmembrane</keyword>
<keyword evidence="5" id="KW-0547">Nucleotide-binding</keyword>
<dbReference type="RefSeq" id="WP_149188220.1">
    <property type="nucleotide sequence ID" value="NZ_VTOZ01000001.1"/>
</dbReference>
<keyword evidence="6" id="KW-0788">Thiol protease</keyword>
<keyword evidence="2" id="KW-0813">Transport</keyword>
<feature type="domain" description="ABC transporter" evidence="11">
    <location>
        <begin position="674"/>
        <end position="918"/>
    </location>
</feature>
<feature type="transmembrane region" description="Helical" evidence="10">
    <location>
        <begin position="351"/>
        <end position="371"/>
    </location>
</feature>
<dbReference type="Gene3D" id="1.20.1560.10">
    <property type="entry name" value="ABC transporter type 1, transmembrane domain"/>
    <property type="match status" value="1"/>
</dbReference>
<dbReference type="GO" id="GO:0016887">
    <property type="term" value="F:ATP hydrolysis activity"/>
    <property type="evidence" value="ECO:0007669"/>
    <property type="project" value="InterPro"/>
</dbReference>
<name>A0A5D6WVV1_9FIRM</name>
<feature type="transmembrane region" description="Helical" evidence="10">
    <location>
        <begin position="613"/>
        <end position="637"/>
    </location>
</feature>
<keyword evidence="3" id="KW-1003">Cell membrane</keyword>
<evidence type="ECO:0000256" key="6">
    <source>
        <dbReference type="ARBA" id="ARBA00022807"/>
    </source>
</evidence>
<dbReference type="InterPro" id="IPR011527">
    <property type="entry name" value="ABC1_TM_dom"/>
</dbReference>
<keyword evidence="7" id="KW-0067">ATP-binding</keyword>
<protein>
    <submittedName>
        <fullName evidence="13">NHLP bacteriocin export ABC transporter permease/ATPase subunit</fullName>
    </submittedName>
</protein>
<dbReference type="GO" id="GO:0005524">
    <property type="term" value="F:ATP binding"/>
    <property type="evidence" value="ECO:0007669"/>
    <property type="project" value="UniProtKB-KW"/>
</dbReference>
<dbReference type="AlphaFoldDB" id="A0A5D6WVV1"/>
<dbReference type="InterPro" id="IPR039421">
    <property type="entry name" value="Type_1_exporter"/>
</dbReference>
<keyword evidence="8 10" id="KW-1133">Transmembrane helix</keyword>
<keyword evidence="14" id="KW-1185">Reference proteome</keyword>
<dbReference type="GO" id="GO:0034040">
    <property type="term" value="F:ATPase-coupled lipid transmembrane transporter activity"/>
    <property type="evidence" value="ECO:0007669"/>
    <property type="project" value="TreeGrafter"/>
</dbReference>
<feature type="transmembrane region" description="Helical" evidence="10">
    <location>
        <begin position="573"/>
        <end position="593"/>
    </location>
</feature>
<evidence type="ECO:0000256" key="3">
    <source>
        <dbReference type="ARBA" id="ARBA00022475"/>
    </source>
</evidence>
<proteinExistence type="predicted"/>
<evidence type="ECO:0000256" key="8">
    <source>
        <dbReference type="ARBA" id="ARBA00022989"/>
    </source>
</evidence>
<evidence type="ECO:0000256" key="2">
    <source>
        <dbReference type="ARBA" id="ARBA00022448"/>
    </source>
</evidence>
<feature type="transmembrane region" description="Helical" evidence="10">
    <location>
        <begin position="494"/>
        <end position="513"/>
    </location>
</feature>
<dbReference type="PANTHER" id="PTHR24221">
    <property type="entry name" value="ATP-BINDING CASSETTE SUB-FAMILY B"/>
    <property type="match status" value="1"/>
</dbReference>
<evidence type="ECO:0000256" key="4">
    <source>
        <dbReference type="ARBA" id="ARBA00022692"/>
    </source>
</evidence>
<evidence type="ECO:0000256" key="1">
    <source>
        <dbReference type="ARBA" id="ARBA00004651"/>
    </source>
</evidence>
<dbReference type="InterPro" id="IPR017871">
    <property type="entry name" value="ABC_transporter-like_CS"/>
</dbReference>
<dbReference type="InterPro" id="IPR003593">
    <property type="entry name" value="AAA+_ATPase"/>
</dbReference>
<evidence type="ECO:0000256" key="10">
    <source>
        <dbReference type="SAM" id="Phobius"/>
    </source>
</evidence>
<evidence type="ECO:0000256" key="7">
    <source>
        <dbReference type="ARBA" id="ARBA00022840"/>
    </source>
</evidence>
<dbReference type="InterPro" id="IPR022515">
    <property type="entry name" value="NHPM_micro_ABC2"/>
</dbReference>
<dbReference type="PROSITE" id="PS50893">
    <property type="entry name" value="ABC_TRANSPORTER_2"/>
    <property type="match status" value="1"/>
</dbReference>
<evidence type="ECO:0000259" key="12">
    <source>
        <dbReference type="PROSITE" id="PS50929"/>
    </source>
</evidence>
<evidence type="ECO:0000256" key="9">
    <source>
        <dbReference type="ARBA" id="ARBA00023136"/>
    </source>
</evidence>
<keyword evidence="6" id="KW-0378">Hydrolase</keyword>
<feature type="transmembrane region" description="Helical" evidence="10">
    <location>
        <begin position="466"/>
        <end position="488"/>
    </location>
</feature>
<dbReference type="SUPFAM" id="SSF90123">
    <property type="entry name" value="ABC transporter transmembrane region"/>
    <property type="match status" value="1"/>
</dbReference>
<dbReference type="InterPro" id="IPR003439">
    <property type="entry name" value="ABC_transporter-like_ATP-bd"/>
</dbReference>
<accession>A0A5D6WVV1</accession>
<dbReference type="PANTHER" id="PTHR24221:SF654">
    <property type="entry name" value="ATP-BINDING CASSETTE SUB-FAMILY B MEMBER 6"/>
    <property type="match status" value="1"/>
</dbReference>
<dbReference type="SUPFAM" id="SSF52540">
    <property type="entry name" value="P-loop containing nucleoside triphosphate hydrolases"/>
    <property type="match status" value="1"/>
</dbReference>
<dbReference type="SMART" id="SM00382">
    <property type="entry name" value="AAA"/>
    <property type="match status" value="1"/>
</dbReference>
<evidence type="ECO:0000259" key="11">
    <source>
        <dbReference type="PROSITE" id="PS50893"/>
    </source>
</evidence>
<dbReference type="NCBIfam" id="TIGR03797">
    <property type="entry name" value="NHLM_micro_ABC2"/>
    <property type="match status" value="1"/>
</dbReference>
<dbReference type="InterPro" id="IPR027417">
    <property type="entry name" value="P-loop_NTPase"/>
</dbReference>
<gene>
    <name evidence="13" type="ORF">FZ041_00895</name>
</gene>
<dbReference type="Gene3D" id="3.40.50.300">
    <property type="entry name" value="P-loop containing nucleotide triphosphate hydrolases"/>
    <property type="match status" value="1"/>
</dbReference>
<sequence length="923" mass="103005">MTMRKKLFAGDRFLLEEDKSFWQVVSGSVEVYATTQKGGEISFHQCYLLEKRAGEAVFPALDDFQEVRMQIYALEDCELELFRWQDVDGEYLRQQMEEWFFGLVQISWLRLLADKGDDMLQLWKKRQVLAAATSNPEIYETFIQHESILSMLLWVRFGASDKRLARRIRMRDKSKIVLVENGIRSLLGEEQLFDGGKDIEHDKALWEEATFAVRQVAAALKMPVDFIGLEDTLTRDWDEVAILRRLMQKGNMQMRLVTLPDNWYKRDSGVLLGFYTAPDTGAKEIAALIPMAPDSYRVFMPQHPEGIALSGDEAQNVSRDAFQCYAGFPARALKLWDLIKFMFHQCWLADYRTILICSLFAGLIPLATPLITETIFQDIIPILDRQGLATVTQALMVTSFTTAALGIVRSIAVLRIANRIEMSAEAAMWGRLMSLPTKFFRRFTVGELASRMGGIGIAKGLASGEFVSSILSFVFSFWSIFLMCYYSMKLTAAAIVVWLVYSLFVAIVLRRVLFFQRKIIEAGNKSAGTVQQIFAGLPKFRVQGAEEQAYNLWTRTFGEHWNWTLKLRWQNNYTSIISSIQPFVLTLILYYIAVYGMNEVSPDGKIVNTGIGYAQFIAFNAAYSSFNGVMGGVIGLVSQYFAIQPQLENLRPILEAVPETTEEKQEAGQLSGAIEVSHLSFAYTHVIPDQKGGVEEVEGEDVLKDVSFSIAAGENVAIVGRSGSGKSTLVRLLLGFEMPKRGSITFDGQDLSELALPSVRSQMGVVLQNGQLMTGDIYTNIVGTRMLPQEAAWAAAEAAGIAEDIADMPMGMQTIISEGSSNISGGQRQRILIARALVGNPAILILDEATSALDNRSQAIVTRSLDKLKSTRIVVAHRLSTIRQCDRVIVMDDGRIAEMGSFDELLAKGGLFAELVKRQVTGA</sequence>
<evidence type="ECO:0000256" key="5">
    <source>
        <dbReference type="ARBA" id="ARBA00022741"/>
    </source>
</evidence>
<dbReference type="PROSITE" id="PS50929">
    <property type="entry name" value="ABC_TM1F"/>
    <property type="match status" value="1"/>
</dbReference>
<dbReference type="FunFam" id="3.40.50.300:FF:000299">
    <property type="entry name" value="ABC transporter ATP-binding protein/permease"/>
    <property type="match status" value="1"/>
</dbReference>
<dbReference type="PROSITE" id="PS00211">
    <property type="entry name" value="ABC_TRANSPORTER_1"/>
    <property type="match status" value="1"/>
</dbReference>